<feature type="compositionally biased region" description="Basic and acidic residues" evidence="1">
    <location>
        <begin position="118"/>
        <end position="132"/>
    </location>
</feature>
<reference evidence="2" key="1">
    <citation type="journal article" date="2021" name="Nat. Commun.">
        <title>Genetic determinants of endophytism in the Arabidopsis root mycobiome.</title>
        <authorList>
            <person name="Mesny F."/>
            <person name="Miyauchi S."/>
            <person name="Thiergart T."/>
            <person name="Pickel B."/>
            <person name="Atanasova L."/>
            <person name="Karlsson M."/>
            <person name="Huettel B."/>
            <person name="Barry K.W."/>
            <person name="Haridas S."/>
            <person name="Chen C."/>
            <person name="Bauer D."/>
            <person name="Andreopoulos W."/>
            <person name="Pangilinan J."/>
            <person name="LaButti K."/>
            <person name="Riley R."/>
            <person name="Lipzen A."/>
            <person name="Clum A."/>
            <person name="Drula E."/>
            <person name="Henrissat B."/>
            <person name="Kohler A."/>
            <person name="Grigoriev I.V."/>
            <person name="Martin F.M."/>
            <person name="Hacquard S."/>
        </authorList>
    </citation>
    <scope>NUCLEOTIDE SEQUENCE</scope>
    <source>
        <strain evidence="2">MPI-SDFR-AT-0117</strain>
    </source>
</reference>
<feature type="region of interest" description="Disordered" evidence="1">
    <location>
        <begin position="28"/>
        <end position="55"/>
    </location>
</feature>
<feature type="compositionally biased region" description="Basic and acidic residues" evidence="1">
    <location>
        <begin position="282"/>
        <end position="291"/>
    </location>
</feature>
<sequence length="305" mass="33676">MDGPNGSLHLLEWLDHVESGDPNIPLISNVSPQQDNNTGGPAKLRLRGAPDPLPTLDTTISTSIEEVVKRRGAESLPELDLTKVVSLFRPIVTSPGSDVSSSDEDSESSKNDTAPPGRFREIRPDDFLRDPRQNFVPRTTSQKQARRERYITQMHLEVDENVTELDTLHAFMRHSIMAVPPPSKYHDCRCPGGSTVPFIDRSATFDETPVPDEGDAPGNDTDSNCSDRFALSDDSENELIGADGRPVGRGIERRPIHQDGGLATLVRLKEQGYTDTLLTTLEKRTPDKGEDFGDSLLEANPTRWL</sequence>
<protein>
    <submittedName>
        <fullName evidence="2">Uncharacterized protein</fullName>
    </submittedName>
</protein>
<gene>
    <name evidence="2" type="ORF">F5X68DRAFT_200470</name>
</gene>
<dbReference type="EMBL" id="JAGSXJ010000004">
    <property type="protein sequence ID" value="KAH6692237.1"/>
    <property type="molecule type" value="Genomic_DNA"/>
</dbReference>
<evidence type="ECO:0000313" key="3">
    <source>
        <dbReference type="Proteomes" id="UP000770015"/>
    </source>
</evidence>
<dbReference type="OrthoDB" id="10463271at2759"/>
<name>A0A9P9AES5_9PEZI</name>
<feature type="region of interest" description="Disordered" evidence="1">
    <location>
        <begin position="204"/>
        <end position="224"/>
    </location>
</feature>
<proteinExistence type="predicted"/>
<accession>A0A9P9AES5</accession>
<evidence type="ECO:0000313" key="2">
    <source>
        <dbReference type="EMBL" id="KAH6692237.1"/>
    </source>
</evidence>
<comment type="caution">
    <text evidence="2">The sequence shown here is derived from an EMBL/GenBank/DDBJ whole genome shotgun (WGS) entry which is preliminary data.</text>
</comment>
<dbReference type="AlphaFoldDB" id="A0A9P9AES5"/>
<evidence type="ECO:0000256" key="1">
    <source>
        <dbReference type="SAM" id="MobiDB-lite"/>
    </source>
</evidence>
<organism evidence="2 3">
    <name type="scientific">Plectosphaerella plurivora</name>
    <dbReference type="NCBI Taxonomy" id="936078"/>
    <lineage>
        <taxon>Eukaryota</taxon>
        <taxon>Fungi</taxon>
        <taxon>Dikarya</taxon>
        <taxon>Ascomycota</taxon>
        <taxon>Pezizomycotina</taxon>
        <taxon>Sordariomycetes</taxon>
        <taxon>Hypocreomycetidae</taxon>
        <taxon>Glomerellales</taxon>
        <taxon>Plectosphaerellaceae</taxon>
        <taxon>Plectosphaerella</taxon>
    </lineage>
</organism>
<feature type="region of interest" description="Disordered" evidence="1">
    <location>
        <begin position="93"/>
        <end position="147"/>
    </location>
</feature>
<dbReference type="Proteomes" id="UP000770015">
    <property type="component" value="Unassembled WGS sequence"/>
</dbReference>
<feature type="region of interest" description="Disordered" evidence="1">
    <location>
        <begin position="282"/>
        <end position="305"/>
    </location>
</feature>
<feature type="compositionally biased region" description="Polar residues" evidence="1">
    <location>
        <begin position="28"/>
        <end position="39"/>
    </location>
</feature>
<keyword evidence="3" id="KW-1185">Reference proteome</keyword>